<dbReference type="Proteomes" id="UP001479606">
    <property type="component" value="Unassembled WGS sequence"/>
</dbReference>
<evidence type="ECO:0000313" key="9">
    <source>
        <dbReference type="EMBL" id="MEL5996604.1"/>
    </source>
</evidence>
<evidence type="ECO:0000259" key="8">
    <source>
        <dbReference type="Pfam" id="PF14322"/>
    </source>
</evidence>
<keyword evidence="10" id="KW-1185">Reference proteome</keyword>
<feature type="signal peptide" evidence="6">
    <location>
        <begin position="1"/>
        <end position="24"/>
    </location>
</feature>
<dbReference type="RefSeq" id="WP_342301108.1">
    <property type="nucleotide sequence ID" value="NZ_JBCEVZ010000083.1"/>
</dbReference>
<name>A0ABU9M303_9BACT</name>
<dbReference type="Pfam" id="PF07980">
    <property type="entry name" value="SusD_RagB"/>
    <property type="match status" value="1"/>
</dbReference>
<sequence>MKLFLQTKATAALCAALLAAGAFSSCQTDKLSPVPVTLFSDKVVFDTPARVELQANGMYSYVKVGTFLGGRFQIFNDIRAEEFLNRASNLVTGTAVWNHTLYEGSQNDVINTWGAGYAAINQINVFLTGLDANAAKFVPPIFPADYANKVKNYRGEAQFLRALCYYSLLQLYARPYADGNGGKLGLPLRLRGEVDDTGNDLARSSVAEVYTQILTDLDAAEGNLPLTNGASLFTNTTRAHRNTAIALKTRVYLSMGRYADVIREANKLVPATAPFVASSGVANGLNSSVVTVFTQENTESILSSPFTTADGPGTQNQLAYYYLPPGSTNGVPNGGNGEYGLNTAAGGILASPAFAATDARRTNFVQVVGGESFLKKYPNGSNTSTPYVDKAPIIRYAEVMLNLAEARVRSTNSVDPQALLLLNAVRTRSNPTGAYTTFASAADMLTAMLLERRIEFLGEGLRNIDIMRLLVPIPGKGSVSAVNPTDLLYVWPIPASELSTNKLMVRN</sequence>
<dbReference type="CDD" id="cd08977">
    <property type="entry name" value="SusD"/>
    <property type="match status" value="1"/>
</dbReference>
<dbReference type="InterPro" id="IPR012944">
    <property type="entry name" value="SusD_RagB_dom"/>
</dbReference>
<dbReference type="InterPro" id="IPR033985">
    <property type="entry name" value="SusD-like_N"/>
</dbReference>
<evidence type="ECO:0000259" key="7">
    <source>
        <dbReference type="Pfam" id="PF07980"/>
    </source>
</evidence>
<feature type="domain" description="RagB/SusD" evidence="7">
    <location>
        <begin position="373"/>
        <end position="468"/>
    </location>
</feature>
<feature type="domain" description="SusD-like N-terminal" evidence="8">
    <location>
        <begin position="94"/>
        <end position="253"/>
    </location>
</feature>
<dbReference type="EMBL" id="JBCEVZ010000083">
    <property type="protein sequence ID" value="MEL5996604.1"/>
    <property type="molecule type" value="Genomic_DNA"/>
</dbReference>
<feature type="chain" id="PRO_5046198864" evidence="6">
    <location>
        <begin position="25"/>
        <end position="507"/>
    </location>
</feature>
<protein>
    <submittedName>
        <fullName evidence="9">RagB/SusD family nutrient uptake outer membrane protein</fullName>
    </submittedName>
</protein>
<comment type="caution">
    <text evidence="9">The sequence shown here is derived from an EMBL/GenBank/DDBJ whole genome shotgun (WGS) entry which is preliminary data.</text>
</comment>
<organism evidence="9 10">
    <name type="scientific">Hymenobacter segetis</name>
    <dbReference type="NCBI Taxonomy" id="2025509"/>
    <lineage>
        <taxon>Bacteria</taxon>
        <taxon>Pseudomonadati</taxon>
        <taxon>Bacteroidota</taxon>
        <taxon>Cytophagia</taxon>
        <taxon>Cytophagales</taxon>
        <taxon>Hymenobacteraceae</taxon>
        <taxon>Hymenobacter</taxon>
    </lineage>
</organism>
<reference evidence="9 10" key="1">
    <citation type="journal article" date="2018" name="Arch. Microbiol.">
        <title>Hymenobacter segetis sp. nov., isolated from soil.</title>
        <authorList>
            <person name="Ten L.N."/>
            <person name="Lim S.J."/>
            <person name="Kim B.O."/>
            <person name="Kang I.K."/>
            <person name="Jung H.Y."/>
        </authorList>
    </citation>
    <scope>NUCLEOTIDE SEQUENCE [LARGE SCALE GENOMIC DNA]</scope>
    <source>
        <strain evidence="9 10">S7-3-11</strain>
    </source>
</reference>
<evidence type="ECO:0000256" key="1">
    <source>
        <dbReference type="ARBA" id="ARBA00004442"/>
    </source>
</evidence>
<evidence type="ECO:0000256" key="3">
    <source>
        <dbReference type="ARBA" id="ARBA00022729"/>
    </source>
</evidence>
<dbReference type="SUPFAM" id="SSF48452">
    <property type="entry name" value="TPR-like"/>
    <property type="match status" value="1"/>
</dbReference>
<dbReference type="InterPro" id="IPR011990">
    <property type="entry name" value="TPR-like_helical_dom_sf"/>
</dbReference>
<gene>
    <name evidence="9" type="ORF">AAFH49_20515</name>
</gene>
<dbReference type="PROSITE" id="PS51257">
    <property type="entry name" value="PROKAR_LIPOPROTEIN"/>
    <property type="match status" value="1"/>
</dbReference>
<evidence type="ECO:0000256" key="2">
    <source>
        <dbReference type="ARBA" id="ARBA00006275"/>
    </source>
</evidence>
<keyword evidence="5" id="KW-0998">Cell outer membrane</keyword>
<dbReference type="Pfam" id="PF14322">
    <property type="entry name" value="SusD-like_3"/>
    <property type="match status" value="1"/>
</dbReference>
<accession>A0ABU9M303</accession>
<evidence type="ECO:0000256" key="4">
    <source>
        <dbReference type="ARBA" id="ARBA00023136"/>
    </source>
</evidence>
<comment type="subcellular location">
    <subcellularLocation>
        <location evidence="1">Cell outer membrane</location>
    </subcellularLocation>
</comment>
<evidence type="ECO:0000256" key="5">
    <source>
        <dbReference type="ARBA" id="ARBA00023237"/>
    </source>
</evidence>
<keyword evidence="3 6" id="KW-0732">Signal</keyword>
<evidence type="ECO:0000313" key="10">
    <source>
        <dbReference type="Proteomes" id="UP001479606"/>
    </source>
</evidence>
<proteinExistence type="inferred from homology"/>
<keyword evidence="4" id="KW-0472">Membrane</keyword>
<dbReference type="Gene3D" id="1.25.40.390">
    <property type="match status" value="1"/>
</dbReference>
<comment type="similarity">
    <text evidence="2">Belongs to the SusD family.</text>
</comment>
<evidence type="ECO:0000256" key="6">
    <source>
        <dbReference type="SAM" id="SignalP"/>
    </source>
</evidence>